<evidence type="ECO:0000313" key="3">
    <source>
        <dbReference type="Proteomes" id="UP001341840"/>
    </source>
</evidence>
<evidence type="ECO:0008006" key="4">
    <source>
        <dbReference type="Google" id="ProtNLM"/>
    </source>
</evidence>
<feature type="compositionally biased region" description="Acidic residues" evidence="1">
    <location>
        <begin position="77"/>
        <end position="95"/>
    </location>
</feature>
<accession>A0ABU6XL69</accession>
<feature type="region of interest" description="Disordered" evidence="1">
    <location>
        <begin position="72"/>
        <end position="132"/>
    </location>
</feature>
<evidence type="ECO:0000313" key="2">
    <source>
        <dbReference type="EMBL" id="MED6198631.1"/>
    </source>
</evidence>
<keyword evidence="3" id="KW-1185">Reference proteome</keyword>
<dbReference type="PANTHER" id="PTHR46250:SF18">
    <property type="entry name" value="MYB_SANT-LIKE DOMAIN-CONTAINING PROTEIN"/>
    <property type="match status" value="1"/>
</dbReference>
<dbReference type="PANTHER" id="PTHR46250">
    <property type="entry name" value="MYB/SANT-LIKE DNA-BINDING DOMAIN PROTEIN-RELATED"/>
    <property type="match status" value="1"/>
</dbReference>
<comment type="caution">
    <text evidence="2">The sequence shown here is derived from an EMBL/GenBank/DDBJ whole genome shotgun (WGS) entry which is preliminary data.</text>
</comment>
<dbReference type="Proteomes" id="UP001341840">
    <property type="component" value="Unassembled WGS sequence"/>
</dbReference>
<dbReference type="EMBL" id="JASCZI010212178">
    <property type="protein sequence ID" value="MED6198631.1"/>
    <property type="molecule type" value="Genomic_DNA"/>
</dbReference>
<name>A0ABU6XL69_9FABA</name>
<evidence type="ECO:0000256" key="1">
    <source>
        <dbReference type="SAM" id="MobiDB-lite"/>
    </source>
</evidence>
<feature type="compositionally biased region" description="Polar residues" evidence="1">
    <location>
        <begin position="100"/>
        <end position="124"/>
    </location>
</feature>
<protein>
    <recommendedName>
        <fullName evidence="4">Myb/SANT-like domain-containing protein</fullName>
    </recommendedName>
</protein>
<sequence length="132" mass="14530">MKEKYQYAVDMLACSGFGWNEEKQCVEVDSRDVLEAWMKAHPKKFYTAGKPFPMFQRLGRIFGKNRATGSAAVSGFDAEEQVDEEADDEEADMDDVFMSGTPTTDAPSRSHENVGQGTTTSAEPSGTCKILS</sequence>
<reference evidence="2 3" key="1">
    <citation type="journal article" date="2023" name="Plants (Basel)">
        <title>Bridging the Gap: Combining Genomics and Transcriptomics Approaches to Understand Stylosanthes scabra, an Orphan Legume from the Brazilian Caatinga.</title>
        <authorList>
            <person name="Ferreira-Neto J.R.C."/>
            <person name="da Silva M.D."/>
            <person name="Binneck E."/>
            <person name="de Melo N.F."/>
            <person name="da Silva R.H."/>
            <person name="de Melo A.L.T.M."/>
            <person name="Pandolfi V."/>
            <person name="Bustamante F.O."/>
            <person name="Brasileiro-Vidal A.C."/>
            <person name="Benko-Iseppon A.M."/>
        </authorList>
    </citation>
    <scope>NUCLEOTIDE SEQUENCE [LARGE SCALE GENOMIC DNA]</scope>
    <source>
        <tissue evidence="2">Leaves</tissue>
    </source>
</reference>
<organism evidence="2 3">
    <name type="scientific">Stylosanthes scabra</name>
    <dbReference type="NCBI Taxonomy" id="79078"/>
    <lineage>
        <taxon>Eukaryota</taxon>
        <taxon>Viridiplantae</taxon>
        <taxon>Streptophyta</taxon>
        <taxon>Embryophyta</taxon>
        <taxon>Tracheophyta</taxon>
        <taxon>Spermatophyta</taxon>
        <taxon>Magnoliopsida</taxon>
        <taxon>eudicotyledons</taxon>
        <taxon>Gunneridae</taxon>
        <taxon>Pentapetalae</taxon>
        <taxon>rosids</taxon>
        <taxon>fabids</taxon>
        <taxon>Fabales</taxon>
        <taxon>Fabaceae</taxon>
        <taxon>Papilionoideae</taxon>
        <taxon>50 kb inversion clade</taxon>
        <taxon>dalbergioids sensu lato</taxon>
        <taxon>Dalbergieae</taxon>
        <taxon>Pterocarpus clade</taxon>
        <taxon>Stylosanthes</taxon>
    </lineage>
</organism>
<proteinExistence type="predicted"/>
<gene>
    <name evidence="2" type="ORF">PIB30_068302</name>
</gene>